<evidence type="ECO:0000313" key="1">
    <source>
        <dbReference type="EMBL" id="KIJ30632.1"/>
    </source>
</evidence>
<organism evidence="1 2">
    <name type="scientific">Sphaerobolus stellatus (strain SS14)</name>
    <dbReference type="NCBI Taxonomy" id="990650"/>
    <lineage>
        <taxon>Eukaryota</taxon>
        <taxon>Fungi</taxon>
        <taxon>Dikarya</taxon>
        <taxon>Basidiomycota</taxon>
        <taxon>Agaricomycotina</taxon>
        <taxon>Agaricomycetes</taxon>
        <taxon>Phallomycetidae</taxon>
        <taxon>Geastrales</taxon>
        <taxon>Sphaerobolaceae</taxon>
        <taxon>Sphaerobolus</taxon>
    </lineage>
</organism>
<reference evidence="1 2" key="1">
    <citation type="submission" date="2014-06" db="EMBL/GenBank/DDBJ databases">
        <title>Evolutionary Origins and Diversification of the Mycorrhizal Mutualists.</title>
        <authorList>
            <consortium name="DOE Joint Genome Institute"/>
            <consortium name="Mycorrhizal Genomics Consortium"/>
            <person name="Kohler A."/>
            <person name="Kuo A."/>
            <person name="Nagy L.G."/>
            <person name="Floudas D."/>
            <person name="Copeland A."/>
            <person name="Barry K.W."/>
            <person name="Cichocki N."/>
            <person name="Veneault-Fourrey C."/>
            <person name="LaButti K."/>
            <person name="Lindquist E.A."/>
            <person name="Lipzen A."/>
            <person name="Lundell T."/>
            <person name="Morin E."/>
            <person name="Murat C."/>
            <person name="Riley R."/>
            <person name="Ohm R."/>
            <person name="Sun H."/>
            <person name="Tunlid A."/>
            <person name="Henrissat B."/>
            <person name="Grigoriev I.V."/>
            <person name="Hibbett D.S."/>
            <person name="Martin F."/>
        </authorList>
    </citation>
    <scope>NUCLEOTIDE SEQUENCE [LARGE SCALE GENOMIC DNA]</scope>
    <source>
        <strain evidence="1 2">SS14</strain>
    </source>
</reference>
<name>A0A0C9UP06_SPHS4</name>
<accession>A0A0C9UP06</accession>
<evidence type="ECO:0000313" key="2">
    <source>
        <dbReference type="Proteomes" id="UP000054279"/>
    </source>
</evidence>
<protein>
    <submittedName>
        <fullName evidence="1">Uncharacterized protein</fullName>
    </submittedName>
</protein>
<dbReference type="EMBL" id="KN837257">
    <property type="protein sequence ID" value="KIJ30632.1"/>
    <property type="molecule type" value="Genomic_DNA"/>
</dbReference>
<proteinExistence type="predicted"/>
<sequence>MGSYSARDASNGWKKVSKERRVKKARTVILAQQAILTGHSAIWENFEPKSNLTAKVKEETVAVTPVAKKVLGLNIRGSTPKRAVSVKVRKGRKQVIITEESEGGDEVYNKPLTIEEAEEADHNVSLGVLYITDAETQVVNNHKFIAKMVNAKKTN</sequence>
<dbReference type="HOGENOM" id="CLU_1696606_0_0_1"/>
<dbReference type="AlphaFoldDB" id="A0A0C9UP06"/>
<keyword evidence="2" id="KW-1185">Reference proteome</keyword>
<dbReference type="Proteomes" id="UP000054279">
    <property type="component" value="Unassembled WGS sequence"/>
</dbReference>
<gene>
    <name evidence="1" type="ORF">M422DRAFT_267783</name>
</gene>